<dbReference type="Gene3D" id="3.40.630.10">
    <property type="entry name" value="Zn peptidases"/>
    <property type="match status" value="1"/>
</dbReference>
<dbReference type="SUPFAM" id="SSF53187">
    <property type="entry name" value="Zn-dependent exopeptidases"/>
    <property type="match status" value="1"/>
</dbReference>
<dbReference type="InterPro" id="IPR036264">
    <property type="entry name" value="Bact_exopeptidase_dim_dom"/>
</dbReference>
<protein>
    <recommendedName>
        <fullName evidence="5">N-carbamoyl-L-amino-acid hydrolase</fullName>
    </recommendedName>
</protein>
<dbReference type="SUPFAM" id="SSF55031">
    <property type="entry name" value="Bacterial exopeptidase dimerisation domain"/>
    <property type="match status" value="1"/>
</dbReference>
<proteinExistence type="inferred from homology"/>
<dbReference type="PANTHER" id="PTHR32494:SF20">
    <property type="entry name" value="PEPTIDASE M20 DIMERISATION DOMAIN-CONTAINING PROTEIN"/>
    <property type="match status" value="1"/>
</dbReference>
<dbReference type="PANTHER" id="PTHR32494">
    <property type="entry name" value="ALLANTOATE DEIMINASE-RELATED"/>
    <property type="match status" value="1"/>
</dbReference>
<organism evidence="3 4">
    <name type="scientific">Phyllosticta citribraziliensis</name>
    <dbReference type="NCBI Taxonomy" id="989973"/>
    <lineage>
        <taxon>Eukaryota</taxon>
        <taxon>Fungi</taxon>
        <taxon>Dikarya</taxon>
        <taxon>Ascomycota</taxon>
        <taxon>Pezizomycotina</taxon>
        <taxon>Dothideomycetes</taxon>
        <taxon>Dothideomycetes incertae sedis</taxon>
        <taxon>Botryosphaeriales</taxon>
        <taxon>Phyllostictaceae</taxon>
        <taxon>Phyllosticta</taxon>
    </lineage>
</organism>
<gene>
    <name evidence="3" type="ORF">J3D65DRAFT_663834</name>
</gene>
<dbReference type="PIRSF" id="PIRSF001235">
    <property type="entry name" value="Amidase_carbamoylase"/>
    <property type="match status" value="1"/>
</dbReference>
<reference evidence="3 4" key="1">
    <citation type="submission" date="2024-04" db="EMBL/GenBank/DDBJ databases">
        <title>Phyllosticta paracitricarpa is synonymous to the EU quarantine fungus P. citricarpa based on phylogenomic analyses.</title>
        <authorList>
            <consortium name="Lawrence Berkeley National Laboratory"/>
            <person name="Van ingen-buijs V.A."/>
            <person name="Van westerhoven A.C."/>
            <person name="Haridas S."/>
            <person name="Skiadas P."/>
            <person name="Martin F."/>
            <person name="Groenewald J.Z."/>
            <person name="Crous P.W."/>
            <person name="Seidl M.F."/>
        </authorList>
    </citation>
    <scope>NUCLEOTIDE SEQUENCE [LARGE SCALE GENOMIC DNA]</scope>
    <source>
        <strain evidence="3 4">CPC 17464</strain>
    </source>
</reference>
<comment type="caution">
    <text evidence="3">The sequence shown here is derived from an EMBL/GenBank/DDBJ whole genome shotgun (WGS) entry which is preliminary data.</text>
</comment>
<dbReference type="Pfam" id="PF01546">
    <property type="entry name" value="Peptidase_M20"/>
    <property type="match status" value="1"/>
</dbReference>
<dbReference type="CDD" id="cd03884">
    <property type="entry name" value="M20_bAS"/>
    <property type="match status" value="1"/>
</dbReference>
<dbReference type="Proteomes" id="UP001360953">
    <property type="component" value="Unassembled WGS sequence"/>
</dbReference>
<evidence type="ECO:0000313" key="4">
    <source>
        <dbReference type="Proteomes" id="UP001360953"/>
    </source>
</evidence>
<evidence type="ECO:0008006" key="5">
    <source>
        <dbReference type="Google" id="ProtNLM"/>
    </source>
</evidence>
<dbReference type="RefSeq" id="XP_066659827.1">
    <property type="nucleotide sequence ID" value="XM_066802700.1"/>
</dbReference>
<sequence>MAAVIFRSSLSFAARKSLAPNVSVLQRRASSFSALKVSQDRLWDHIHSTCEMSGATADGGLRRLSCDDNDKKVRDWFASEVKKLGCKYEVDAMGCQWAILPGENNKLPPIGIGSHLDSVQSGGKFDGPLGVLTGLEVAKVLKESGKKTYAPICVINWTNEEGARFPPACMASAVWAGEFDINAAHKCTDTADKKTTIGDELKRIGYAGKKECSYKVSPLSAHFEIHIEQGPRLENEGKDVGIVDSVQGMHWFNAGLRGFTRHADTTPMELRRDALAGAAKIVLEIQRLGRETGGMATVSLFKSQPQNFCNIPSAVDFSFSMQHPDKATLDGMKQQVASFVKKVAADDGLEIAEYDNIWSYDPNTFDKEAVACLEASAKDLGYNYKKLISHTAHDSLYTNMHVPTAMVFTPCRDGISHNPLEYASPENCSVGAQTLLGAVLRYDDLLRKKHSG</sequence>
<comment type="similarity">
    <text evidence="1">Belongs to the peptidase M20A family.</text>
</comment>
<keyword evidence="4" id="KW-1185">Reference proteome</keyword>
<keyword evidence="2" id="KW-0378">Hydrolase</keyword>
<dbReference type="EMBL" id="JBBPEH010000001">
    <property type="protein sequence ID" value="KAK7544592.1"/>
    <property type="molecule type" value="Genomic_DNA"/>
</dbReference>
<evidence type="ECO:0000256" key="2">
    <source>
        <dbReference type="ARBA" id="ARBA00022801"/>
    </source>
</evidence>
<dbReference type="NCBIfam" id="TIGR01879">
    <property type="entry name" value="hydantase"/>
    <property type="match status" value="1"/>
</dbReference>
<dbReference type="InterPro" id="IPR010158">
    <property type="entry name" value="Amidase_Cbmase"/>
</dbReference>
<accession>A0ABR1MDC0</accession>
<evidence type="ECO:0000256" key="1">
    <source>
        <dbReference type="ARBA" id="ARBA00006247"/>
    </source>
</evidence>
<evidence type="ECO:0000313" key="3">
    <source>
        <dbReference type="EMBL" id="KAK7544592.1"/>
    </source>
</evidence>
<dbReference type="Gene3D" id="3.30.70.360">
    <property type="match status" value="1"/>
</dbReference>
<name>A0ABR1MDC0_9PEZI</name>
<dbReference type="GeneID" id="92035606"/>
<dbReference type="InterPro" id="IPR002933">
    <property type="entry name" value="Peptidase_M20"/>
</dbReference>